<keyword evidence="3" id="KW-0808">Transferase</keyword>
<dbReference type="InterPro" id="IPR036890">
    <property type="entry name" value="HATPase_C_sf"/>
</dbReference>
<sequence>MAARSLRITSAGVAWLSYITVHIFLAAIIVAVSKQLFGDLQGFTDTSAFLVLFIWILQTGYMTSFVAGALATRNEMRKQLQKLTEKLGIDTQVMKARAQLTKREIANYLHSDVQNKLLSIAIRVESGKANLDMVSEELTAIQRLLNTGTPLEPLDRRPIRAQLNSLIARWNGFIQIDLECDESVSDQNNVKQIILVVTEGLSNAVRHGLASKVAISVKNLGEGVLVELRDNGIGPRSGTPGLGTRFFDSVSGSNWSITQVEDGGSKLVVRL</sequence>
<dbReference type="SUPFAM" id="SSF55874">
    <property type="entry name" value="ATPase domain of HSP90 chaperone/DNA topoisomerase II/histidine kinase"/>
    <property type="match status" value="1"/>
</dbReference>
<accession>A0A6J7K4R0</accession>
<evidence type="ECO:0000313" key="6">
    <source>
        <dbReference type="EMBL" id="CAB4949929.1"/>
    </source>
</evidence>
<gene>
    <name evidence="6" type="ORF">UFOPK3837_00361</name>
</gene>
<dbReference type="EC" id="2.7.13.3" evidence="2"/>
<evidence type="ECO:0000256" key="1">
    <source>
        <dbReference type="ARBA" id="ARBA00000085"/>
    </source>
</evidence>
<keyword evidence="5" id="KW-1133">Transmembrane helix</keyword>
<reference evidence="6" key="1">
    <citation type="submission" date="2020-05" db="EMBL/GenBank/DDBJ databases">
        <authorList>
            <person name="Chiriac C."/>
            <person name="Salcher M."/>
            <person name="Ghai R."/>
            <person name="Kavagutti S V."/>
        </authorList>
    </citation>
    <scope>NUCLEOTIDE SEQUENCE</scope>
</reference>
<feature type="transmembrane region" description="Helical" evidence="5">
    <location>
        <begin position="12"/>
        <end position="32"/>
    </location>
</feature>
<protein>
    <recommendedName>
        <fullName evidence="2">histidine kinase</fullName>
        <ecNumber evidence="2">2.7.13.3</ecNumber>
    </recommendedName>
</protein>
<evidence type="ECO:0000256" key="5">
    <source>
        <dbReference type="SAM" id="Phobius"/>
    </source>
</evidence>
<dbReference type="PANTHER" id="PTHR24421">
    <property type="entry name" value="NITRATE/NITRITE SENSOR PROTEIN NARX-RELATED"/>
    <property type="match status" value="1"/>
</dbReference>
<evidence type="ECO:0000256" key="3">
    <source>
        <dbReference type="ARBA" id="ARBA00022679"/>
    </source>
</evidence>
<dbReference type="PANTHER" id="PTHR24421:SF10">
    <property type="entry name" value="NITRATE_NITRITE SENSOR PROTEIN NARQ"/>
    <property type="match status" value="1"/>
</dbReference>
<dbReference type="GO" id="GO:0004673">
    <property type="term" value="F:protein histidine kinase activity"/>
    <property type="evidence" value="ECO:0007669"/>
    <property type="project" value="UniProtKB-EC"/>
</dbReference>
<keyword evidence="5" id="KW-0812">Transmembrane</keyword>
<dbReference type="InterPro" id="IPR050482">
    <property type="entry name" value="Sensor_HK_TwoCompSys"/>
</dbReference>
<dbReference type="AlphaFoldDB" id="A0A6J7K4R0"/>
<dbReference type="Gene3D" id="3.30.565.10">
    <property type="entry name" value="Histidine kinase-like ATPase, C-terminal domain"/>
    <property type="match status" value="1"/>
</dbReference>
<keyword evidence="5" id="KW-0472">Membrane</keyword>
<organism evidence="6">
    <name type="scientific">freshwater metagenome</name>
    <dbReference type="NCBI Taxonomy" id="449393"/>
    <lineage>
        <taxon>unclassified sequences</taxon>
        <taxon>metagenomes</taxon>
        <taxon>ecological metagenomes</taxon>
    </lineage>
</organism>
<proteinExistence type="predicted"/>
<evidence type="ECO:0000256" key="2">
    <source>
        <dbReference type="ARBA" id="ARBA00012438"/>
    </source>
</evidence>
<dbReference type="EMBL" id="CAFBNO010000007">
    <property type="protein sequence ID" value="CAB4949929.1"/>
    <property type="molecule type" value="Genomic_DNA"/>
</dbReference>
<evidence type="ECO:0000256" key="4">
    <source>
        <dbReference type="ARBA" id="ARBA00022777"/>
    </source>
</evidence>
<comment type="catalytic activity">
    <reaction evidence="1">
        <text>ATP + protein L-histidine = ADP + protein N-phospho-L-histidine.</text>
        <dbReference type="EC" id="2.7.13.3"/>
    </reaction>
</comment>
<keyword evidence="4" id="KW-0418">Kinase</keyword>
<dbReference type="GO" id="GO:0000160">
    <property type="term" value="P:phosphorelay signal transduction system"/>
    <property type="evidence" value="ECO:0007669"/>
    <property type="project" value="UniProtKB-KW"/>
</dbReference>
<name>A0A6J7K4R0_9ZZZZ</name>
<feature type="transmembrane region" description="Helical" evidence="5">
    <location>
        <begin position="52"/>
        <end position="72"/>
    </location>
</feature>